<sequence>KEKAIAGGNMFLLTHNQNPKYLSYALSTHHAKLQKQKYAKEGAIVSISTNGLKKIKIPLPPLEIQEQIANKLDKLRKLYEELKEEIPKEVELINKRYQCYRDLLIAGESFPYYYYRTSADYEKNPD</sequence>
<keyword evidence="2" id="KW-0680">Restriction system</keyword>
<dbReference type="EMBL" id="BIMN01000004">
    <property type="protein sequence ID" value="GCE63854.1"/>
    <property type="molecule type" value="Genomic_DNA"/>
</dbReference>
<accession>A0A478FRZ9</accession>
<dbReference type="GO" id="GO:0009307">
    <property type="term" value="P:DNA restriction-modification system"/>
    <property type="evidence" value="ECO:0007669"/>
    <property type="project" value="UniProtKB-KW"/>
</dbReference>
<dbReference type="InterPro" id="IPR044946">
    <property type="entry name" value="Restrct_endonuc_typeI_TRD_sf"/>
</dbReference>
<keyword evidence="5" id="KW-0175">Coiled coil</keyword>
<feature type="coiled-coil region" evidence="5">
    <location>
        <begin position="65"/>
        <end position="92"/>
    </location>
</feature>
<reference evidence="7 8" key="1">
    <citation type="submission" date="2019-01" db="EMBL/GenBank/DDBJ databases">
        <title>Draft genome sequences of Candidatus Mycoplasma haemohominis SWG34-3 identified from a patient with pyrexia, anemia and liver dysfunction.</title>
        <authorList>
            <person name="Sekizuka T."/>
            <person name="Hattori N."/>
            <person name="Katano H."/>
            <person name="Takuma T."/>
            <person name="Ito T."/>
            <person name="Arai N."/>
            <person name="Yanai R."/>
            <person name="Ishii S."/>
            <person name="Miura Y."/>
            <person name="Tokunaga T."/>
            <person name="Watanabe H."/>
            <person name="Nomura N."/>
            <person name="Eguchi J."/>
            <person name="Arai T."/>
            <person name="Hasegawa H."/>
            <person name="Nakamaki T."/>
            <person name="Wakita T."/>
            <person name="Niki Y."/>
            <person name="Kuroda M."/>
        </authorList>
    </citation>
    <scope>NUCLEOTIDE SEQUENCE [LARGE SCALE GENOMIC DNA]</scope>
    <source>
        <strain evidence="7">SWG34-3</strain>
    </source>
</reference>
<dbReference type="Pfam" id="PF01420">
    <property type="entry name" value="Methylase_S"/>
    <property type="match status" value="1"/>
</dbReference>
<keyword evidence="3" id="KW-0238">DNA-binding</keyword>
<dbReference type="InterPro" id="IPR000055">
    <property type="entry name" value="Restrct_endonuc_typeI_TRD"/>
</dbReference>
<proteinExistence type="inferred from homology"/>
<dbReference type="PANTHER" id="PTHR43140">
    <property type="entry name" value="TYPE-1 RESTRICTION ENZYME ECOKI SPECIFICITY PROTEIN"/>
    <property type="match status" value="1"/>
</dbReference>
<dbReference type="Gene3D" id="3.90.220.20">
    <property type="entry name" value="DNA methylase specificity domains"/>
    <property type="match status" value="1"/>
</dbReference>
<name>A0A478FRZ9_9MOLU</name>
<feature type="domain" description="Type I restriction modification DNA specificity" evidence="6">
    <location>
        <begin position="5"/>
        <end position="91"/>
    </location>
</feature>
<comment type="similarity">
    <text evidence="1">Belongs to the type-I restriction system S methylase family.</text>
</comment>
<evidence type="ECO:0000313" key="7">
    <source>
        <dbReference type="EMBL" id="GCE63854.1"/>
    </source>
</evidence>
<comment type="caution">
    <text evidence="7">The sequence shown here is derived from an EMBL/GenBank/DDBJ whole genome shotgun (WGS) entry which is preliminary data.</text>
</comment>
<dbReference type="SUPFAM" id="SSF116734">
    <property type="entry name" value="DNA methylase specificity domain"/>
    <property type="match status" value="1"/>
</dbReference>
<evidence type="ECO:0000256" key="5">
    <source>
        <dbReference type="SAM" id="Coils"/>
    </source>
</evidence>
<dbReference type="PANTHER" id="PTHR43140:SF1">
    <property type="entry name" value="TYPE I RESTRICTION ENZYME ECOKI SPECIFICITY SUBUNIT"/>
    <property type="match status" value="1"/>
</dbReference>
<evidence type="ECO:0000256" key="1">
    <source>
        <dbReference type="ARBA" id="ARBA00010923"/>
    </source>
</evidence>
<organism evidence="7 8">
    <name type="scientific">Candidatus Mycoplasma haematohominis</name>
    <dbReference type="NCBI Taxonomy" id="1494318"/>
    <lineage>
        <taxon>Bacteria</taxon>
        <taxon>Bacillati</taxon>
        <taxon>Mycoplasmatota</taxon>
        <taxon>Mollicutes</taxon>
        <taxon>Mycoplasmataceae</taxon>
        <taxon>Mycoplasma</taxon>
    </lineage>
</organism>
<comment type="subunit">
    <text evidence="4">The methyltransferase is composed of M and S polypeptides.</text>
</comment>
<evidence type="ECO:0000313" key="8">
    <source>
        <dbReference type="Proteomes" id="UP000324831"/>
    </source>
</evidence>
<evidence type="ECO:0000256" key="3">
    <source>
        <dbReference type="ARBA" id="ARBA00023125"/>
    </source>
</evidence>
<dbReference type="AlphaFoldDB" id="A0A478FRZ9"/>
<gene>
    <name evidence="7" type="ORF">MHSWG343_08610</name>
</gene>
<evidence type="ECO:0000259" key="6">
    <source>
        <dbReference type="Pfam" id="PF01420"/>
    </source>
</evidence>
<dbReference type="InterPro" id="IPR051212">
    <property type="entry name" value="Type-I_RE_S_subunit"/>
</dbReference>
<evidence type="ECO:0000256" key="4">
    <source>
        <dbReference type="ARBA" id="ARBA00038652"/>
    </source>
</evidence>
<dbReference type="Proteomes" id="UP000324831">
    <property type="component" value="Unassembled WGS sequence"/>
</dbReference>
<evidence type="ECO:0000256" key="2">
    <source>
        <dbReference type="ARBA" id="ARBA00022747"/>
    </source>
</evidence>
<protein>
    <submittedName>
        <fullName evidence="7">Putative type-1 restriction enzyme specificity protein MPN_089</fullName>
    </submittedName>
</protein>
<feature type="non-terminal residue" evidence="7">
    <location>
        <position position="1"/>
    </location>
</feature>
<dbReference type="GO" id="GO:0003677">
    <property type="term" value="F:DNA binding"/>
    <property type="evidence" value="ECO:0007669"/>
    <property type="project" value="UniProtKB-KW"/>
</dbReference>